<dbReference type="GO" id="GO:0006281">
    <property type="term" value="P:DNA repair"/>
    <property type="evidence" value="ECO:0007669"/>
    <property type="project" value="TreeGrafter"/>
</dbReference>
<protein>
    <recommendedName>
        <fullName evidence="4">HARP domain-containing protein</fullName>
    </recommendedName>
</protein>
<keyword evidence="6" id="KW-1185">Reference proteome</keyword>
<organism evidence="5 6">
    <name type="scientific">Ciona savignyi</name>
    <name type="common">Pacific transparent sea squirt</name>
    <dbReference type="NCBI Taxonomy" id="51511"/>
    <lineage>
        <taxon>Eukaryota</taxon>
        <taxon>Metazoa</taxon>
        <taxon>Chordata</taxon>
        <taxon>Tunicata</taxon>
        <taxon>Ascidiacea</taxon>
        <taxon>Phlebobranchia</taxon>
        <taxon>Cionidae</taxon>
        <taxon>Ciona</taxon>
    </lineage>
</organism>
<reference evidence="6" key="1">
    <citation type="submission" date="2003-08" db="EMBL/GenBank/DDBJ databases">
        <authorList>
            <person name="Birren B."/>
            <person name="Nusbaum C."/>
            <person name="Abebe A."/>
            <person name="Abouelleil A."/>
            <person name="Adekoya E."/>
            <person name="Ait-zahra M."/>
            <person name="Allen N."/>
            <person name="Allen T."/>
            <person name="An P."/>
            <person name="Anderson M."/>
            <person name="Anderson S."/>
            <person name="Arachchi H."/>
            <person name="Armbruster J."/>
            <person name="Bachantsang P."/>
            <person name="Baldwin J."/>
            <person name="Barry A."/>
            <person name="Bayul T."/>
            <person name="Blitshsteyn B."/>
            <person name="Bloom T."/>
            <person name="Blye J."/>
            <person name="Boguslavskiy L."/>
            <person name="Borowsky M."/>
            <person name="Boukhgalter B."/>
            <person name="Brunache A."/>
            <person name="Butler J."/>
            <person name="Calixte N."/>
            <person name="Calvo S."/>
            <person name="Camarata J."/>
            <person name="Campo K."/>
            <person name="Chang J."/>
            <person name="Cheshatsang Y."/>
            <person name="Citroen M."/>
            <person name="Collymore A."/>
            <person name="Considine T."/>
            <person name="Cook A."/>
            <person name="Cooke P."/>
            <person name="Corum B."/>
            <person name="Cuomo C."/>
            <person name="David R."/>
            <person name="Dawoe T."/>
            <person name="Degray S."/>
            <person name="Dodge S."/>
            <person name="Dooley K."/>
            <person name="Dorje P."/>
            <person name="Dorjee K."/>
            <person name="Dorris L."/>
            <person name="Duffey N."/>
            <person name="Dupes A."/>
            <person name="Elkins T."/>
            <person name="Engels R."/>
            <person name="Erickson J."/>
            <person name="Farina A."/>
            <person name="Faro S."/>
            <person name="Ferreira P."/>
            <person name="Fischer H."/>
            <person name="Fitzgerald M."/>
            <person name="Foley K."/>
            <person name="Gage D."/>
            <person name="Galagan J."/>
            <person name="Gearin G."/>
            <person name="Gnerre S."/>
            <person name="Gnirke A."/>
            <person name="Goyette A."/>
            <person name="Graham J."/>
            <person name="Grandbois E."/>
            <person name="Gyaltsen K."/>
            <person name="Hafez N."/>
            <person name="Hagopian D."/>
            <person name="Hagos B."/>
            <person name="Hall J."/>
            <person name="Hatcher B."/>
            <person name="Heller A."/>
            <person name="Higgins H."/>
            <person name="Honan T."/>
            <person name="Horn A."/>
            <person name="Houde N."/>
            <person name="Hughes L."/>
            <person name="Hulme W."/>
            <person name="Husby E."/>
            <person name="Iliev I."/>
            <person name="Jaffe D."/>
            <person name="Jones C."/>
            <person name="Kamal M."/>
            <person name="Kamat A."/>
            <person name="Kamvysselis M."/>
            <person name="Karlsson E."/>
            <person name="Kells C."/>
            <person name="Kieu A."/>
            <person name="Kisner P."/>
            <person name="Kodira C."/>
            <person name="Kulbokas E."/>
            <person name="Labutti K."/>
            <person name="Lama D."/>
            <person name="Landers T."/>
            <person name="Leger J."/>
            <person name="Levine S."/>
            <person name="Lewis D."/>
            <person name="Lewis T."/>
            <person name="Lindblad-toh K."/>
            <person name="Liu X."/>
            <person name="Lokyitsang T."/>
            <person name="Lokyitsang Y."/>
            <person name="Lucien O."/>
            <person name="Lui A."/>
            <person name="Ma L.J."/>
            <person name="Mabbitt R."/>
            <person name="Macdonald J."/>
            <person name="Maclean C."/>
            <person name="Major J."/>
            <person name="Manning J."/>
            <person name="Marabella R."/>
            <person name="Maru K."/>
            <person name="Matthews C."/>
            <person name="Mauceli E."/>
            <person name="Mccarthy M."/>
            <person name="Mcdonough S."/>
            <person name="Mcghee T."/>
            <person name="Meldrim J."/>
            <person name="Meneus L."/>
            <person name="Mesirov J."/>
            <person name="Mihalev A."/>
            <person name="Mihova T."/>
            <person name="Mikkelsen T."/>
            <person name="Mlenga V."/>
            <person name="Moru K."/>
            <person name="Mozes J."/>
            <person name="Mulrain L."/>
            <person name="Munson G."/>
            <person name="Naylor J."/>
            <person name="Newes C."/>
            <person name="Nguyen C."/>
            <person name="Nguyen N."/>
            <person name="Nguyen T."/>
            <person name="Nicol R."/>
            <person name="Nielsen C."/>
            <person name="Nizzari M."/>
            <person name="Norbu C."/>
            <person name="Norbu N."/>
            <person name="O'donnell P."/>
            <person name="Okoawo O."/>
            <person name="O'leary S."/>
            <person name="Omotosho B."/>
            <person name="O'neill K."/>
            <person name="Osman S."/>
            <person name="Parker S."/>
            <person name="Perrin D."/>
            <person name="Phunkhang P."/>
            <person name="Piqani B."/>
            <person name="Purcell S."/>
            <person name="Rachupka T."/>
            <person name="Ramasamy U."/>
            <person name="Rameau R."/>
            <person name="Ray V."/>
            <person name="Raymond C."/>
            <person name="Retta R."/>
            <person name="Richardson S."/>
            <person name="Rise C."/>
            <person name="Rodriguez J."/>
            <person name="Rogers J."/>
            <person name="Rogov P."/>
            <person name="Rutman M."/>
            <person name="Schupbach R."/>
            <person name="Seaman C."/>
            <person name="Settipalli S."/>
            <person name="Sharpe T."/>
            <person name="Sheridan J."/>
            <person name="Sherpa N."/>
            <person name="Shi J."/>
            <person name="Smirnov S."/>
            <person name="Smith C."/>
            <person name="Sougnez C."/>
            <person name="Spencer B."/>
            <person name="Stalker J."/>
            <person name="Stange-thomann N."/>
            <person name="Stavropoulos S."/>
            <person name="Stetson K."/>
            <person name="Stone C."/>
            <person name="Stone S."/>
            <person name="Stubbs M."/>
            <person name="Talamas J."/>
            <person name="Tchuinga P."/>
            <person name="Tenzing P."/>
            <person name="Tesfaye S."/>
            <person name="Theodore J."/>
            <person name="Thoulutsang Y."/>
            <person name="Topham K."/>
            <person name="Towey S."/>
            <person name="Tsamla T."/>
            <person name="Tsomo N."/>
            <person name="Vallee D."/>
            <person name="Vassiliev H."/>
            <person name="Venkataraman V."/>
            <person name="Vinson J."/>
            <person name="Vo A."/>
            <person name="Wade C."/>
            <person name="Wang S."/>
            <person name="Wangchuk T."/>
            <person name="Wangdi T."/>
            <person name="Whittaker C."/>
            <person name="Wilkinson J."/>
            <person name="Wu Y."/>
            <person name="Wyman D."/>
            <person name="Yadav S."/>
            <person name="Yang S."/>
            <person name="Yang X."/>
            <person name="Yeager S."/>
            <person name="Yee E."/>
            <person name="Young G."/>
            <person name="Zainoun J."/>
            <person name="Zembeck L."/>
            <person name="Zimmer A."/>
            <person name="Zody M."/>
            <person name="Lander E."/>
        </authorList>
    </citation>
    <scope>NUCLEOTIDE SEQUENCE [LARGE SCALE GENOMIC DNA]</scope>
</reference>
<evidence type="ECO:0000256" key="1">
    <source>
        <dbReference type="ARBA" id="ARBA00004123"/>
    </source>
</evidence>
<evidence type="ECO:0000313" key="5">
    <source>
        <dbReference type="Ensembl" id="ENSCSAVP00000010961.1"/>
    </source>
</evidence>
<proteinExistence type="predicted"/>
<keyword evidence="3" id="KW-0539">Nucleus</keyword>
<reference evidence="5" key="3">
    <citation type="submission" date="2025-09" db="UniProtKB">
        <authorList>
            <consortium name="Ensembl"/>
        </authorList>
    </citation>
    <scope>IDENTIFICATION</scope>
</reference>
<dbReference type="PANTHER" id="PTHR45766:SF6">
    <property type="entry name" value="SWI_SNF-RELATED MATRIX-ASSOCIATED ACTIN-DEPENDENT REGULATOR OF CHROMATIN SUBFAMILY A-LIKE PROTEIN 1"/>
    <property type="match status" value="1"/>
</dbReference>
<dbReference type="Ensembl" id="ENSCSAVT00000011092.1">
    <property type="protein sequence ID" value="ENSCSAVP00000010961.1"/>
    <property type="gene ID" value="ENSCSAVG00000006420.1"/>
</dbReference>
<comment type="subcellular location">
    <subcellularLocation>
        <location evidence="1">Nucleus</location>
    </subcellularLocation>
</comment>
<dbReference type="Gene3D" id="3.40.50.10810">
    <property type="entry name" value="Tandem AAA-ATPase domain"/>
    <property type="match status" value="1"/>
</dbReference>
<dbReference type="Proteomes" id="UP000007875">
    <property type="component" value="Unassembled WGS sequence"/>
</dbReference>
<dbReference type="InterPro" id="IPR038718">
    <property type="entry name" value="SNF2-like_sf"/>
</dbReference>
<dbReference type="SUPFAM" id="SSF52540">
    <property type="entry name" value="P-loop containing nucleoside triphosphate hydrolases"/>
    <property type="match status" value="1"/>
</dbReference>
<evidence type="ECO:0000256" key="2">
    <source>
        <dbReference type="ARBA" id="ARBA00022801"/>
    </source>
</evidence>
<dbReference type="GO" id="GO:0043596">
    <property type="term" value="C:nuclear replication fork"/>
    <property type="evidence" value="ECO:0007669"/>
    <property type="project" value="TreeGrafter"/>
</dbReference>
<sequence length="303" mass="33528">MPNYTEEQKKRMEANRLRALRIRSEKAAAVKTATTGFGTTNHSKLQMNKPLYDTSNNKAFSPATSSNKHPQSVLQCTVIEGNRFSVTCSYNVKLVSAFKSIPSRRYDSITKKWNFSLSDHGPLGSKVKSVGFQLSNPENAVIVKSTEGGSTSVGLNDVNQNTTKCSGKCYLISSSRFEVEMPYHKEAVAVFKSLPTKLYDINSRRWNFDLSDYNLLMSSLKKEEGLFLEPLPSTVLEVFKSKISGGESKCPIQNIDLIDVDPKIVSSLMPFQKDGVNFAISKNGRVLLADDMGLGKTVQSICV</sequence>
<dbReference type="InterPro" id="IPR010003">
    <property type="entry name" value="HARP_dom"/>
</dbReference>
<dbReference type="GeneTree" id="ENSGT00940000157608"/>
<accession>H2Z049</accession>
<evidence type="ECO:0000313" key="6">
    <source>
        <dbReference type="Proteomes" id="UP000007875"/>
    </source>
</evidence>
<feature type="domain" description="HARP" evidence="4">
    <location>
        <begin position="161"/>
        <end position="232"/>
    </location>
</feature>
<name>H2Z049_CIOSA</name>
<dbReference type="HOGENOM" id="CLU_919896_0_0_1"/>
<dbReference type="PROSITE" id="PS51467">
    <property type="entry name" value="HARP"/>
    <property type="match status" value="1"/>
</dbReference>
<keyword evidence="2" id="KW-0378">Hydrolase</keyword>
<dbReference type="GO" id="GO:0031297">
    <property type="term" value="P:replication fork processing"/>
    <property type="evidence" value="ECO:0007669"/>
    <property type="project" value="TreeGrafter"/>
</dbReference>
<dbReference type="AlphaFoldDB" id="H2Z049"/>
<evidence type="ECO:0000259" key="4">
    <source>
        <dbReference type="PROSITE" id="PS51467"/>
    </source>
</evidence>
<dbReference type="InterPro" id="IPR027417">
    <property type="entry name" value="P-loop_NTPase"/>
</dbReference>
<evidence type="ECO:0000256" key="3">
    <source>
        <dbReference type="ARBA" id="ARBA00023242"/>
    </source>
</evidence>
<reference evidence="5" key="2">
    <citation type="submission" date="2025-08" db="UniProtKB">
        <authorList>
            <consortium name="Ensembl"/>
        </authorList>
    </citation>
    <scope>IDENTIFICATION</scope>
</reference>
<dbReference type="PANTHER" id="PTHR45766">
    <property type="entry name" value="DNA ANNEALING HELICASE AND ENDONUCLEASE ZRANB3 FAMILY MEMBER"/>
    <property type="match status" value="1"/>
</dbReference>
<dbReference type="Pfam" id="PF07443">
    <property type="entry name" value="HARP"/>
    <property type="match status" value="2"/>
</dbReference>
<dbReference type="GO" id="GO:0016787">
    <property type="term" value="F:hydrolase activity"/>
    <property type="evidence" value="ECO:0007669"/>
    <property type="project" value="UniProtKB-KW"/>
</dbReference>